<gene>
    <name evidence="2" type="ORF">EV379_0411</name>
</gene>
<keyword evidence="1" id="KW-1133">Transmembrane helix</keyword>
<dbReference type="EMBL" id="SHLC01000001">
    <property type="protein sequence ID" value="RZU64117.1"/>
    <property type="molecule type" value="Genomic_DNA"/>
</dbReference>
<keyword evidence="1" id="KW-0472">Membrane</keyword>
<evidence type="ECO:0000256" key="1">
    <source>
        <dbReference type="SAM" id="Phobius"/>
    </source>
</evidence>
<dbReference type="Proteomes" id="UP000291483">
    <property type="component" value="Unassembled WGS sequence"/>
</dbReference>
<protein>
    <recommendedName>
        <fullName evidence="4">Pilus assembly protein PilO</fullName>
    </recommendedName>
</protein>
<sequence length="239" mass="24153">MDTNRLWTIGSVLLIVAVLGLGFLLGVQPQLSAIATANTERAAVDATNAAAEVKLAALKKQFEGIDELKAELAPLVESVPTGANAPELVDQLDALAKGVGVTLTSITVNDAEQYTPVAAPAPAPAPEADAASEAASADTAAVVPEPAAPAAGAPPVVNPLVTSGNFAVLQVQVVVKGSYPQVLDYVNGLQTGKRLFLVTTLATTKNSENDGVVEANIGGLVYAALTPDLIGADLIADAQ</sequence>
<dbReference type="AlphaFoldDB" id="A0A4Q8AI73"/>
<organism evidence="2 3">
    <name type="scientific">Microterricola gilva</name>
    <dbReference type="NCBI Taxonomy" id="393267"/>
    <lineage>
        <taxon>Bacteria</taxon>
        <taxon>Bacillati</taxon>
        <taxon>Actinomycetota</taxon>
        <taxon>Actinomycetes</taxon>
        <taxon>Micrococcales</taxon>
        <taxon>Microbacteriaceae</taxon>
        <taxon>Microterricola</taxon>
    </lineage>
</organism>
<proteinExistence type="predicted"/>
<comment type="caution">
    <text evidence="2">The sequence shown here is derived from an EMBL/GenBank/DDBJ whole genome shotgun (WGS) entry which is preliminary data.</text>
</comment>
<feature type="transmembrane region" description="Helical" evidence="1">
    <location>
        <begin position="6"/>
        <end position="27"/>
    </location>
</feature>
<keyword evidence="3" id="KW-1185">Reference proteome</keyword>
<dbReference type="RefSeq" id="WP_165397262.1">
    <property type="nucleotide sequence ID" value="NZ_SHLC01000001.1"/>
</dbReference>
<accession>A0A4Q8AI73</accession>
<evidence type="ECO:0000313" key="3">
    <source>
        <dbReference type="Proteomes" id="UP000291483"/>
    </source>
</evidence>
<reference evidence="2 3" key="1">
    <citation type="submission" date="2019-02" db="EMBL/GenBank/DDBJ databases">
        <title>Sequencing the genomes of 1000 actinobacteria strains.</title>
        <authorList>
            <person name="Klenk H.-P."/>
        </authorList>
    </citation>
    <scope>NUCLEOTIDE SEQUENCE [LARGE SCALE GENOMIC DNA]</scope>
    <source>
        <strain evidence="2 3">DSM 18319</strain>
    </source>
</reference>
<dbReference type="Gene3D" id="3.30.70.60">
    <property type="match status" value="1"/>
</dbReference>
<evidence type="ECO:0008006" key="4">
    <source>
        <dbReference type="Google" id="ProtNLM"/>
    </source>
</evidence>
<dbReference type="InterPro" id="IPR014717">
    <property type="entry name" value="Transl_elong_EF1B/ribsomal_bS6"/>
</dbReference>
<keyword evidence="1" id="KW-0812">Transmembrane</keyword>
<name>A0A4Q8AI73_9MICO</name>
<evidence type="ECO:0000313" key="2">
    <source>
        <dbReference type="EMBL" id="RZU64117.1"/>
    </source>
</evidence>